<dbReference type="PANTHER" id="PTHR42756:SF1">
    <property type="entry name" value="TRANSCRIPTIONAL REPRESSOR OF EMRAB OPERON"/>
    <property type="match status" value="1"/>
</dbReference>
<keyword evidence="1" id="KW-0805">Transcription regulation</keyword>
<dbReference type="SMART" id="SM00347">
    <property type="entry name" value="HTH_MARR"/>
    <property type="match status" value="1"/>
</dbReference>
<dbReference type="PROSITE" id="PS50995">
    <property type="entry name" value="HTH_MARR_2"/>
    <property type="match status" value="1"/>
</dbReference>
<dbReference type="HOGENOM" id="CLU_1719875_0_0_10"/>
<keyword evidence="6" id="KW-1185">Reference proteome</keyword>
<dbReference type="GO" id="GO:0003700">
    <property type="term" value="F:DNA-binding transcription factor activity"/>
    <property type="evidence" value="ECO:0007669"/>
    <property type="project" value="InterPro"/>
</dbReference>
<evidence type="ECO:0000259" key="4">
    <source>
        <dbReference type="PROSITE" id="PS50995"/>
    </source>
</evidence>
<dbReference type="RefSeq" id="WP_014561262.1">
    <property type="nucleotide sequence ID" value="NC_017464.1"/>
</dbReference>
<reference evidence="5 6" key="1">
    <citation type="journal article" date="2012" name="Front. Microbiol.">
        <title>Complete genome of Ignavibacterium album, a metabolically versatile, flagellated, facultative anaerobe from the phylum Chlorobi.</title>
        <authorList>
            <person name="Liu Z."/>
            <person name="Frigaard N.-U."/>
            <person name="Vogl K."/>
            <person name="Iino T."/>
            <person name="Ohkuma M."/>
            <person name="Overmann J."/>
            <person name="Bryant D.A."/>
        </authorList>
    </citation>
    <scope>NUCLEOTIDE SEQUENCE [LARGE SCALE GENOMIC DNA]</scope>
    <source>
        <strain evidence="6">DSM 19864 / JCM 16511 / NBRC 101810 / Mat9-16</strain>
    </source>
</reference>
<keyword evidence="3" id="KW-0804">Transcription</keyword>
<dbReference type="InterPro" id="IPR036390">
    <property type="entry name" value="WH_DNA-bd_sf"/>
</dbReference>
<dbReference type="EMBL" id="CP003418">
    <property type="protein sequence ID" value="AFH50119.1"/>
    <property type="molecule type" value="Genomic_DNA"/>
</dbReference>
<dbReference type="KEGG" id="ial:IALB_2416"/>
<dbReference type="InterPro" id="IPR036388">
    <property type="entry name" value="WH-like_DNA-bd_sf"/>
</dbReference>
<dbReference type="STRING" id="945713.IALB_2416"/>
<dbReference type="AlphaFoldDB" id="I0AMB2"/>
<protein>
    <recommendedName>
        <fullName evidence="4">HTH marR-type domain-containing protein</fullName>
    </recommendedName>
</protein>
<name>I0AMB2_IGNAJ</name>
<evidence type="ECO:0000256" key="3">
    <source>
        <dbReference type="ARBA" id="ARBA00023163"/>
    </source>
</evidence>
<gene>
    <name evidence="5" type="ordered locus">IALB_2416</name>
</gene>
<dbReference type="GO" id="GO:0003677">
    <property type="term" value="F:DNA binding"/>
    <property type="evidence" value="ECO:0007669"/>
    <property type="project" value="UniProtKB-KW"/>
</dbReference>
<dbReference type="SUPFAM" id="SSF46785">
    <property type="entry name" value="Winged helix' DNA-binding domain"/>
    <property type="match status" value="1"/>
</dbReference>
<evidence type="ECO:0000256" key="1">
    <source>
        <dbReference type="ARBA" id="ARBA00023015"/>
    </source>
</evidence>
<sequence>MEHNKQQFSLGFITLCQLFSETCKSVKVNFNLSENEVRILLIVYTEKPEQIKLISKKLSLSPTLTSKVLSSLEKKNLISRQLNPFNKRYEQVLLTDNGIRVICMITEFIEKILCEKIRNTMMAKPEDILTFSETIKSKITLNNLSLTRISNN</sequence>
<proteinExistence type="predicted"/>
<dbReference type="PANTHER" id="PTHR42756">
    <property type="entry name" value="TRANSCRIPTIONAL REGULATOR, MARR"/>
    <property type="match status" value="1"/>
</dbReference>
<organism evidence="5 6">
    <name type="scientific">Ignavibacterium album (strain DSM 19864 / JCM 16511 / NBRC 101810 / Mat9-16)</name>
    <dbReference type="NCBI Taxonomy" id="945713"/>
    <lineage>
        <taxon>Bacteria</taxon>
        <taxon>Pseudomonadati</taxon>
        <taxon>Ignavibacteriota</taxon>
        <taxon>Ignavibacteria</taxon>
        <taxon>Ignavibacteriales</taxon>
        <taxon>Ignavibacteriaceae</taxon>
        <taxon>Ignavibacterium</taxon>
    </lineage>
</organism>
<dbReference type="Proteomes" id="UP000007394">
    <property type="component" value="Chromosome"/>
</dbReference>
<dbReference type="Gene3D" id="1.10.10.10">
    <property type="entry name" value="Winged helix-like DNA-binding domain superfamily/Winged helix DNA-binding domain"/>
    <property type="match status" value="1"/>
</dbReference>
<accession>I0AMB2</accession>
<evidence type="ECO:0000313" key="5">
    <source>
        <dbReference type="EMBL" id="AFH50119.1"/>
    </source>
</evidence>
<dbReference type="InterPro" id="IPR000835">
    <property type="entry name" value="HTH_MarR-typ"/>
</dbReference>
<evidence type="ECO:0000313" key="6">
    <source>
        <dbReference type="Proteomes" id="UP000007394"/>
    </source>
</evidence>
<feature type="domain" description="HTH marR-type" evidence="4">
    <location>
        <begin position="1"/>
        <end position="140"/>
    </location>
</feature>
<keyword evidence="2" id="KW-0238">DNA-binding</keyword>
<evidence type="ECO:0000256" key="2">
    <source>
        <dbReference type="ARBA" id="ARBA00023125"/>
    </source>
</evidence>
<dbReference type="eggNOG" id="COG1846">
    <property type="taxonomic scope" value="Bacteria"/>
</dbReference>
<dbReference type="Pfam" id="PF01047">
    <property type="entry name" value="MarR"/>
    <property type="match status" value="1"/>
</dbReference>